<reference evidence="1 2" key="1">
    <citation type="journal article" date="2015" name="Fungal Genet. Biol.">
        <title>Evolution of novel wood decay mechanisms in Agaricales revealed by the genome sequences of Fistulina hepatica and Cylindrobasidium torrendii.</title>
        <authorList>
            <person name="Floudas D."/>
            <person name="Held B.W."/>
            <person name="Riley R."/>
            <person name="Nagy L.G."/>
            <person name="Koehler G."/>
            <person name="Ransdell A.S."/>
            <person name="Younus H."/>
            <person name="Chow J."/>
            <person name="Chiniquy J."/>
            <person name="Lipzen A."/>
            <person name="Tritt A."/>
            <person name="Sun H."/>
            <person name="Haridas S."/>
            <person name="LaButti K."/>
            <person name="Ohm R.A."/>
            <person name="Kues U."/>
            <person name="Blanchette R.A."/>
            <person name="Grigoriev I.V."/>
            <person name="Minto R.E."/>
            <person name="Hibbett D.S."/>
        </authorList>
    </citation>
    <scope>NUCLEOTIDE SEQUENCE [LARGE SCALE GENOMIC DNA]</scope>
    <source>
        <strain evidence="1 2">ATCC 64428</strain>
    </source>
</reference>
<proteinExistence type="predicted"/>
<evidence type="ECO:0000313" key="2">
    <source>
        <dbReference type="Proteomes" id="UP000054144"/>
    </source>
</evidence>
<dbReference type="Proteomes" id="UP000054144">
    <property type="component" value="Unassembled WGS sequence"/>
</dbReference>
<sequence>MIRKSELKGYKTREMASRLIVKLFVDDTTVYLSKDDHIEDLFHMLDDWCLASRAKFNVSKTVLIPTGTPDFRREFIETRKLGPEHEVVPGNIEILHDGTTTRTLGGRVGNNAKREEPWAPILERIDQVFDQWQKTNPTINGKKLIVQWNAGGRTEFLAMVQGMPAAIERRLEKRIQTFIWETESKPQVGMKMLQMPREQG</sequence>
<evidence type="ECO:0008006" key="3">
    <source>
        <dbReference type="Google" id="ProtNLM"/>
    </source>
</evidence>
<feature type="non-terminal residue" evidence="1">
    <location>
        <position position="200"/>
    </location>
</feature>
<accession>A0A0D7AJL6</accession>
<protein>
    <recommendedName>
        <fullName evidence="3">Reverse transcriptase domain-containing protein</fullName>
    </recommendedName>
</protein>
<keyword evidence="2" id="KW-1185">Reference proteome</keyword>
<gene>
    <name evidence="1" type="ORF">FISHEDRAFT_10382</name>
</gene>
<name>A0A0D7AJL6_9AGAR</name>
<dbReference type="EMBL" id="KN881650">
    <property type="protein sequence ID" value="KIY51496.1"/>
    <property type="molecule type" value="Genomic_DNA"/>
</dbReference>
<evidence type="ECO:0000313" key="1">
    <source>
        <dbReference type="EMBL" id="KIY51496.1"/>
    </source>
</evidence>
<dbReference type="OrthoDB" id="3047174at2759"/>
<dbReference type="AlphaFoldDB" id="A0A0D7AJL6"/>
<organism evidence="1 2">
    <name type="scientific">Fistulina hepatica ATCC 64428</name>
    <dbReference type="NCBI Taxonomy" id="1128425"/>
    <lineage>
        <taxon>Eukaryota</taxon>
        <taxon>Fungi</taxon>
        <taxon>Dikarya</taxon>
        <taxon>Basidiomycota</taxon>
        <taxon>Agaricomycotina</taxon>
        <taxon>Agaricomycetes</taxon>
        <taxon>Agaricomycetidae</taxon>
        <taxon>Agaricales</taxon>
        <taxon>Fistulinaceae</taxon>
        <taxon>Fistulina</taxon>
    </lineage>
</organism>